<dbReference type="PANTHER" id="PTHR37042">
    <property type="entry name" value="OUTER MEMBRANE PROTEIN RV1973"/>
    <property type="match status" value="1"/>
</dbReference>
<proteinExistence type="predicted"/>
<organism evidence="4 5">
    <name type="scientific">Kibdelosporangium phytohabitans</name>
    <dbReference type="NCBI Taxonomy" id="860235"/>
    <lineage>
        <taxon>Bacteria</taxon>
        <taxon>Bacillati</taxon>
        <taxon>Actinomycetota</taxon>
        <taxon>Actinomycetes</taxon>
        <taxon>Pseudonocardiales</taxon>
        <taxon>Pseudonocardiaceae</taxon>
        <taxon>Kibdelosporangium</taxon>
    </lineage>
</organism>
<dbReference type="KEGG" id="kphy:AOZ06_30700"/>
<sequence>MRIWPILCLALLAGCTQAVHGTAVAPPDASPSAARPSNLALVDAEATKEVLLATASAVEGVFSFDPANPDAQQQAVTKYLTGSARTEVEKLLGPVRQAGAQVSSKVNDVAVSELTENSARVLVMIDQTSARPGGQSTKGGAAVVAVGKREQGAWQYSEISVNPTLKSIPKSTGGGLVEARDKALTAAHTGIVTLLSIDGNDVSGSLDRQLTVLTEPLLTQMRGAMTTAAQTMREKRTTVTVAEDPMVAATAVTPDVVTGLALVKTTVTSADAPQPAERVMRMKFELAKQDNGWKFRGINNLVAS</sequence>
<dbReference type="PANTHER" id="PTHR37042:SF4">
    <property type="entry name" value="OUTER MEMBRANE PROTEIN RV1973"/>
    <property type="match status" value="1"/>
</dbReference>
<evidence type="ECO:0000256" key="1">
    <source>
        <dbReference type="ARBA" id="ARBA00004370"/>
    </source>
</evidence>
<dbReference type="Proteomes" id="UP000063699">
    <property type="component" value="Chromosome"/>
</dbReference>
<evidence type="ECO:0000256" key="3">
    <source>
        <dbReference type="SAM" id="SignalP"/>
    </source>
</evidence>
<dbReference type="OrthoDB" id="3678989at2"/>
<name>A0A0N9HYP5_9PSEU</name>
<dbReference type="AlphaFoldDB" id="A0A0N9HYP5"/>
<evidence type="ECO:0008006" key="6">
    <source>
        <dbReference type="Google" id="ProtNLM"/>
    </source>
</evidence>
<comment type="subcellular location">
    <subcellularLocation>
        <location evidence="1">Membrane</location>
    </subcellularLocation>
</comment>
<gene>
    <name evidence="4" type="ORF">AOZ06_30700</name>
</gene>
<dbReference type="STRING" id="860235.AOZ06_30700"/>
<keyword evidence="2" id="KW-0472">Membrane</keyword>
<reference evidence="4 5" key="1">
    <citation type="submission" date="2015-07" db="EMBL/GenBank/DDBJ databases">
        <title>Genome sequencing of Kibdelosporangium phytohabitans.</title>
        <authorList>
            <person name="Qin S."/>
            <person name="Xing K."/>
        </authorList>
    </citation>
    <scope>NUCLEOTIDE SEQUENCE [LARGE SCALE GENOMIC DNA]</scope>
    <source>
        <strain evidence="4 5">KLBMP1111</strain>
    </source>
</reference>
<dbReference type="EMBL" id="CP012752">
    <property type="protein sequence ID" value="ALG10686.1"/>
    <property type="molecule type" value="Genomic_DNA"/>
</dbReference>
<evidence type="ECO:0000313" key="4">
    <source>
        <dbReference type="EMBL" id="ALG10686.1"/>
    </source>
</evidence>
<keyword evidence="3" id="KW-0732">Signal</keyword>
<keyword evidence="5" id="KW-1185">Reference proteome</keyword>
<dbReference type="RefSeq" id="WP_054292589.1">
    <property type="nucleotide sequence ID" value="NZ_CP012752.1"/>
</dbReference>
<dbReference type="PROSITE" id="PS51257">
    <property type="entry name" value="PROKAR_LIPOPROTEIN"/>
    <property type="match status" value="1"/>
</dbReference>
<evidence type="ECO:0000313" key="5">
    <source>
        <dbReference type="Proteomes" id="UP000063699"/>
    </source>
</evidence>
<feature type="signal peptide" evidence="3">
    <location>
        <begin position="1"/>
        <end position="18"/>
    </location>
</feature>
<protein>
    <recommendedName>
        <fullName evidence="6">SnoaL-like domain-containing protein</fullName>
    </recommendedName>
</protein>
<feature type="chain" id="PRO_5039166705" description="SnoaL-like domain-containing protein" evidence="3">
    <location>
        <begin position="19"/>
        <end position="304"/>
    </location>
</feature>
<evidence type="ECO:0000256" key="2">
    <source>
        <dbReference type="ARBA" id="ARBA00023136"/>
    </source>
</evidence>
<accession>A0A0N9HYP5</accession>
<dbReference type="GO" id="GO:0016020">
    <property type="term" value="C:membrane"/>
    <property type="evidence" value="ECO:0007669"/>
    <property type="project" value="UniProtKB-SubCell"/>
</dbReference>